<gene>
    <name evidence="3" type="primary">tniA</name>
    <name evidence="3" type="ORF">GCM10009304_10600</name>
</gene>
<dbReference type="InterPro" id="IPR012337">
    <property type="entry name" value="RNaseH-like_sf"/>
</dbReference>
<evidence type="ECO:0000259" key="2">
    <source>
        <dbReference type="PROSITE" id="PS50994"/>
    </source>
</evidence>
<dbReference type="PROSITE" id="PS50994">
    <property type="entry name" value="INTEGRASE"/>
    <property type="match status" value="1"/>
</dbReference>
<sequence length="597" mass="67813">MDITLVEGMPIIALGNMAFIIEFLPEGKLKIQLKKNREFHVVPLDEIEVIQESPVVERSRQVDFPTSPNLENISPESAEMAQERYKILTKCSDNEITIAEAAVTLNLSKVTIYKMLNNFIKENGVLQLIPHKRGRQAGQTLLDDKVSDIINDCIKKYYKGKGATARSVYENVVDKCGAASLIAPSYSTIQRRIRKLSPLEKLTATHGAEYAKDKLGLKPGEYKVSRPLERVQMDHTEVDIFLSVDGVESRPVRPWLTVAVDVYTRVILGFYLALHSPSAVSVAATLSMACFTKTNFLNSIGANSAKYPFYGKPKTIFLDNAAEFRSPKFVRACAFNDIAVEWRPKGKKHWGGIVERLIGTLMRRVHSLPGTTMSNVQQRGKENIKASVTFERLLAWLALEIESYHNTPHKGLDGRSPANVWFSSFKNDRGNIYFPPIIADPFRFKLDFMPEERRNITPKGVQLKRNFYSSPALALHVGKKDVIVKYDPFSMKKVWVYINGEYIEADYGLTRPDMSLAELNLLHRNYNEPAWLSKEDSSKIRADAERLMRKKRKNKFEKKTYELANSHIPPLTEVNDSETESIKDENTFTPTIYPVKE</sequence>
<feature type="domain" description="Integrase catalytic" evidence="2">
    <location>
        <begin position="223"/>
        <end position="425"/>
    </location>
</feature>
<protein>
    <submittedName>
        <fullName evidence="3">Transposase</fullName>
    </submittedName>
</protein>
<keyword evidence="4" id="KW-1185">Reference proteome</keyword>
<dbReference type="Pfam" id="PF09299">
    <property type="entry name" value="Mu-transpos_C"/>
    <property type="match status" value="1"/>
</dbReference>
<evidence type="ECO:0000313" key="4">
    <source>
        <dbReference type="Proteomes" id="UP000635983"/>
    </source>
</evidence>
<dbReference type="InterPro" id="IPR001584">
    <property type="entry name" value="Integrase_cat-core"/>
</dbReference>
<organism evidence="3 4">
    <name type="scientific">Pseudomonas matsuisoli</name>
    <dbReference type="NCBI Taxonomy" id="1515666"/>
    <lineage>
        <taxon>Bacteria</taxon>
        <taxon>Pseudomonadati</taxon>
        <taxon>Pseudomonadota</taxon>
        <taxon>Gammaproteobacteria</taxon>
        <taxon>Pseudomonadales</taxon>
        <taxon>Pseudomonadaceae</taxon>
        <taxon>Pseudomonas</taxon>
    </lineage>
</organism>
<dbReference type="GO" id="GO:0003676">
    <property type="term" value="F:nucleic acid binding"/>
    <property type="evidence" value="ECO:0007669"/>
    <property type="project" value="InterPro"/>
</dbReference>
<dbReference type="EMBL" id="BMPO01000002">
    <property type="protein sequence ID" value="GGJ86466.1"/>
    <property type="molecule type" value="Genomic_DNA"/>
</dbReference>
<reference evidence="3" key="1">
    <citation type="journal article" date="2014" name="Int. J. Syst. Evol. Microbiol.">
        <title>Complete genome sequence of Corynebacterium casei LMG S-19264T (=DSM 44701T), isolated from a smear-ripened cheese.</title>
        <authorList>
            <consortium name="US DOE Joint Genome Institute (JGI-PGF)"/>
            <person name="Walter F."/>
            <person name="Albersmeier A."/>
            <person name="Kalinowski J."/>
            <person name="Ruckert C."/>
        </authorList>
    </citation>
    <scope>NUCLEOTIDE SEQUENCE</scope>
    <source>
        <strain evidence="3">JCM 30078</strain>
    </source>
</reference>
<evidence type="ECO:0000313" key="3">
    <source>
        <dbReference type="EMBL" id="GGJ86466.1"/>
    </source>
</evidence>
<comment type="caution">
    <text evidence="3">The sequence shown here is derived from an EMBL/GenBank/DDBJ whole genome shotgun (WGS) entry which is preliminary data.</text>
</comment>
<evidence type="ECO:0000256" key="1">
    <source>
        <dbReference type="SAM" id="MobiDB-lite"/>
    </source>
</evidence>
<feature type="region of interest" description="Disordered" evidence="1">
    <location>
        <begin position="569"/>
        <end position="597"/>
    </location>
</feature>
<dbReference type="RefSeq" id="WP_188982103.1">
    <property type="nucleotide sequence ID" value="NZ_BMPO01000002.1"/>
</dbReference>
<dbReference type="SUPFAM" id="SSF53098">
    <property type="entry name" value="Ribonuclease H-like"/>
    <property type="match status" value="1"/>
</dbReference>
<proteinExistence type="predicted"/>
<dbReference type="Proteomes" id="UP000635983">
    <property type="component" value="Unassembled WGS sequence"/>
</dbReference>
<dbReference type="GO" id="GO:0015074">
    <property type="term" value="P:DNA integration"/>
    <property type="evidence" value="ECO:0007669"/>
    <property type="project" value="InterPro"/>
</dbReference>
<accession>A0A917PPG9</accession>
<dbReference type="Gene3D" id="3.30.420.10">
    <property type="entry name" value="Ribonuclease H-like superfamily/Ribonuclease H"/>
    <property type="match status" value="1"/>
</dbReference>
<dbReference type="SUPFAM" id="SSF50610">
    <property type="entry name" value="mu transposase, C-terminal domain"/>
    <property type="match status" value="1"/>
</dbReference>
<reference evidence="3" key="2">
    <citation type="submission" date="2020-09" db="EMBL/GenBank/DDBJ databases">
        <authorList>
            <person name="Sun Q."/>
            <person name="Ohkuma M."/>
        </authorList>
    </citation>
    <scope>NUCLEOTIDE SEQUENCE</scope>
    <source>
        <strain evidence="3">JCM 30078</strain>
    </source>
</reference>
<dbReference type="InterPro" id="IPR009004">
    <property type="entry name" value="Transposase_Mu_C"/>
</dbReference>
<dbReference type="InterPro" id="IPR036397">
    <property type="entry name" value="RNaseH_sf"/>
</dbReference>
<dbReference type="AlphaFoldDB" id="A0A917PPG9"/>
<dbReference type="InterPro" id="IPR015378">
    <property type="entry name" value="Transposase-like_Mu_C"/>
</dbReference>
<name>A0A917PPG9_9PSED</name>